<reference evidence="2" key="1">
    <citation type="submission" date="2021-01" db="EMBL/GenBank/DDBJ databases">
        <authorList>
            <person name="Corre E."/>
            <person name="Pelletier E."/>
            <person name="Niang G."/>
            <person name="Scheremetjew M."/>
            <person name="Finn R."/>
            <person name="Kale V."/>
            <person name="Holt S."/>
            <person name="Cochrane G."/>
            <person name="Meng A."/>
            <person name="Brown T."/>
            <person name="Cohen L."/>
        </authorList>
    </citation>
    <scope>NUCLEOTIDE SEQUENCE</scope>
    <source>
        <strain evidence="2">Isolate 1302-5</strain>
    </source>
</reference>
<feature type="compositionally biased region" description="Polar residues" evidence="1">
    <location>
        <begin position="89"/>
        <end position="101"/>
    </location>
</feature>
<gene>
    <name evidence="2" type="ORF">OAUR00152_LOCUS30062</name>
</gene>
<dbReference type="EMBL" id="HBKQ01043612">
    <property type="protein sequence ID" value="CAE2267883.1"/>
    <property type="molecule type" value="Transcribed_RNA"/>
</dbReference>
<sequence length="322" mass="36601">MSADGSATSPDDPRVEEAVKTWAIAPRLTVQKVMLAAGFTPSDAATRSKQAWIRRRAPSKQERMGKPPDAAPSKQERMGKPPDAALLSPGSTVSSLTNASSEPAHPFPKAPKKRQSSSPRQDERARKKQMKKHKKKAHKRDMFKAMEIPIRQKEIGVIEKDKEFRVSMEKLEMEARGILCKSKGPGTYIGRELDVLLKWYGCKMSDFNNVGQKKLEWQSILDEKRDPPPYEKWTEADEARLEELKKLKKLEINIEDTELGRLRDLKKREMLESVSNMSTEELDQLQERIDDRKPAAQAEAVKRYKRAHSEHTFCSPPSIASI</sequence>
<evidence type="ECO:0000313" key="2">
    <source>
        <dbReference type="EMBL" id="CAE2267883.1"/>
    </source>
</evidence>
<organism evidence="2">
    <name type="scientific">Odontella aurita</name>
    <dbReference type="NCBI Taxonomy" id="265563"/>
    <lineage>
        <taxon>Eukaryota</taxon>
        <taxon>Sar</taxon>
        <taxon>Stramenopiles</taxon>
        <taxon>Ochrophyta</taxon>
        <taxon>Bacillariophyta</taxon>
        <taxon>Mediophyceae</taxon>
        <taxon>Biddulphiophycidae</taxon>
        <taxon>Eupodiscales</taxon>
        <taxon>Odontellaceae</taxon>
        <taxon>Odontella</taxon>
    </lineage>
</organism>
<feature type="compositionally biased region" description="Basic residues" evidence="1">
    <location>
        <begin position="126"/>
        <end position="139"/>
    </location>
</feature>
<feature type="region of interest" description="Disordered" evidence="1">
    <location>
        <begin position="39"/>
        <end position="139"/>
    </location>
</feature>
<protein>
    <submittedName>
        <fullName evidence="2">Uncharacterized protein</fullName>
    </submittedName>
</protein>
<proteinExistence type="predicted"/>
<dbReference type="AlphaFoldDB" id="A0A7S4N654"/>
<name>A0A7S4N654_9STRA</name>
<accession>A0A7S4N654</accession>
<evidence type="ECO:0000256" key="1">
    <source>
        <dbReference type="SAM" id="MobiDB-lite"/>
    </source>
</evidence>